<keyword evidence="1" id="KW-0812">Transmembrane</keyword>
<name>A0A1T4VGT2_9GAMM</name>
<gene>
    <name evidence="2" type="ORF">SAMN02745213_01503</name>
</gene>
<dbReference type="RefSeq" id="WP_078928933.1">
    <property type="nucleotide sequence ID" value="NZ_FUXX01000024.1"/>
</dbReference>
<dbReference type="Proteomes" id="UP000242432">
    <property type="component" value="Unassembled WGS sequence"/>
</dbReference>
<evidence type="ECO:0000313" key="2">
    <source>
        <dbReference type="EMBL" id="SKA64145.1"/>
    </source>
</evidence>
<dbReference type="EMBL" id="FUXX01000024">
    <property type="protein sequence ID" value="SKA64145.1"/>
    <property type="molecule type" value="Genomic_DNA"/>
</dbReference>
<evidence type="ECO:0000256" key="1">
    <source>
        <dbReference type="SAM" id="Phobius"/>
    </source>
</evidence>
<accession>A0A1T4VGT2</accession>
<reference evidence="3" key="1">
    <citation type="submission" date="2017-02" db="EMBL/GenBank/DDBJ databases">
        <authorList>
            <person name="Varghese N."/>
            <person name="Submissions S."/>
        </authorList>
    </citation>
    <scope>NUCLEOTIDE SEQUENCE [LARGE SCALE GENOMIC DNA]</scope>
    <source>
        <strain evidence="3">DSM 3072</strain>
    </source>
</reference>
<evidence type="ECO:0000313" key="3">
    <source>
        <dbReference type="Proteomes" id="UP000242432"/>
    </source>
</evidence>
<keyword evidence="1" id="KW-0472">Membrane</keyword>
<feature type="transmembrane region" description="Helical" evidence="1">
    <location>
        <begin position="12"/>
        <end position="28"/>
    </location>
</feature>
<dbReference type="AlphaFoldDB" id="A0A1T4VGT2"/>
<protein>
    <submittedName>
        <fullName evidence="2">Uncharacterized protein</fullName>
    </submittedName>
</protein>
<dbReference type="STRING" id="83771.SAMN02910357_01170"/>
<proteinExistence type="predicted"/>
<keyword evidence="1" id="KW-1133">Transmembrane helix</keyword>
<organism evidence="2 3">
    <name type="scientific">Succinivibrio dextrinosolvens DSM 3072</name>
    <dbReference type="NCBI Taxonomy" id="1123324"/>
    <lineage>
        <taxon>Bacteria</taxon>
        <taxon>Pseudomonadati</taxon>
        <taxon>Pseudomonadota</taxon>
        <taxon>Gammaproteobacteria</taxon>
        <taxon>Aeromonadales</taxon>
        <taxon>Succinivibrionaceae</taxon>
        <taxon>Succinivibrio</taxon>
    </lineage>
</organism>
<sequence length="64" mass="7488">MESIVIEKEVLLVIILCAVLFVPLGFYIRDNFYRMKLFFRIAPNVRSNLKSKGSFRDYLNSGKN</sequence>
<keyword evidence="3" id="KW-1185">Reference proteome</keyword>